<evidence type="ECO:0000259" key="1">
    <source>
        <dbReference type="Pfam" id="PF19694"/>
    </source>
</evidence>
<evidence type="ECO:0000313" key="2">
    <source>
        <dbReference type="EMBL" id="MFC4426067.1"/>
    </source>
</evidence>
<dbReference type="Pfam" id="PF19694">
    <property type="entry name" value="DUF6194"/>
    <property type="match status" value="1"/>
</dbReference>
<evidence type="ECO:0000313" key="3">
    <source>
        <dbReference type="Proteomes" id="UP001595998"/>
    </source>
</evidence>
<keyword evidence="3" id="KW-1185">Reference proteome</keyword>
<proteinExistence type="predicted"/>
<dbReference type="Proteomes" id="UP001595998">
    <property type="component" value="Unassembled WGS sequence"/>
</dbReference>
<protein>
    <submittedName>
        <fullName evidence="2">DUF6194 family protein</fullName>
    </submittedName>
</protein>
<sequence length="153" mass="16875">MDDDAVVRLLCSLEGVRLLRADGDTYFLYDPAGSLPPEQQRPFATLITSDRHDQASGLDRPGVSRLNLGLKLETYCALFGPPPRPTPDWRPVDTGHDFTVLDTLMPHPVYAPLGWVCVLNPSASTFEQMQPLLREAHELAARRYAAHAARPGG</sequence>
<organism evidence="2 3">
    <name type="scientific">Deinococcus navajonensis</name>
    <dbReference type="NCBI Taxonomy" id="309884"/>
    <lineage>
        <taxon>Bacteria</taxon>
        <taxon>Thermotogati</taxon>
        <taxon>Deinococcota</taxon>
        <taxon>Deinococci</taxon>
        <taxon>Deinococcales</taxon>
        <taxon>Deinococcaceae</taxon>
        <taxon>Deinococcus</taxon>
    </lineage>
</organism>
<gene>
    <name evidence="2" type="ORF">ACFOZ9_07550</name>
</gene>
<dbReference type="EMBL" id="JBHSEH010000005">
    <property type="protein sequence ID" value="MFC4426067.1"/>
    <property type="molecule type" value="Genomic_DNA"/>
</dbReference>
<dbReference type="InterPro" id="IPR045676">
    <property type="entry name" value="DUF6194"/>
</dbReference>
<accession>A0ABV8XN80</accession>
<comment type="caution">
    <text evidence="2">The sequence shown here is derived from an EMBL/GenBank/DDBJ whole genome shotgun (WGS) entry which is preliminary data.</text>
</comment>
<name>A0ABV8XN80_9DEIO</name>
<feature type="domain" description="DUF6194" evidence="1">
    <location>
        <begin position="1"/>
        <end position="147"/>
    </location>
</feature>
<reference evidence="3" key="1">
    <citation type="journal article" date="2019" name="Int. J. Syst. Evol. Microbiol.">
        <title>The Global Catalogue of Microorganisms (GCM) 10K type strain sequencing project: providing services to taxonomists for standard genome sequencing and annotation.</title>
        <authorList>
            <consortium name="The Broad Institute Genomics Platform"/>
            <consortium name="The Broad Institute Genome Sequencing Center for Infectious Disease"/>
            <person name="Wu L."/>
            <person name="Ma J."/>
        </authorList>
    </citation>
    <scope>NUCLEOTIDE SEQUENCE [LARGE SCALE GENOMIC DNA]</scope>
    <source>
        <strain evidence="3">CCUG 56029</strain>
    </source>
</reference>
<dbReference type="RefSeq" id="WP_380038078.1">
    <property type="nucleotide sequence ID" value="NZ_JBHSEH010000005.1"/>
</dbReference>